<protein>
    <recommendedName>
        <fullName evidence="4 11">Trigger factor</fullName>
        <shortName evidence="11">TF</shortName>
        <ecNumber evidence="3 11">5.2.1.8</ecNumber>
    </recommendedName>
    <alternativeName>
        <fullName evidence="10 11">PPIase</fullName>
    </alternativeName>
</protein>
<comment type="subcellular location">
    <subcellularLocation>
        <location evidence="11">Cytoplasm</location>
    </subcellularLocation>
    <text evidence="11">About half TF is bound to the ribosome near the polypeptide exit tunnel while the other half is free in the cytoplasm.</text>
</comment>
<sequence>MQVSIQTTSGLERRLTIGVPADRIDSEVNTRLQKAAGTVRIDGFRKGKVPMRVLKQRFGAGVRQEVLGEVMNQTFSEAVVQEKLKPAGMPEIETKTAEEGKDLEYVATFEVFPEIELKSFASIEVEKLNAKVEDADVEKMVNTLREQQGEFVVVERAAADGDKVNIDYAGTKDGVAFEGGSAEGSDLTLGSNQMIPGFEAGIVGMKAGEEKVLALTFPEEYHSEELKGAAVEFKVTVNTVSEKQPAELNDEFFAKFGVSEGGEEKFLADVRENMERELENAAKSKTKNQVMDSLLELHAEIQVPKALAKEEIKVLRQQMVQQFGGGAQNLDLDSLLPDDMFQEQAERRVKLGLILNELINAKEIKADAAKVKETIEGFASTYEDPQEVINYYYGNPQQLQQVESMVVEDMVVEHILSESKVTEKDSTYDEVLAPAAPPEPEDGEAE</sequence>
<reference evidence="16 17" key="1">
    <citation type="submission" date="2022-12" db="EMBL/GenBank/DDBJ databases">
        <title>Dasania phycosphaerae sp. nov., isolated from particulate material of the south coast of Korea.</title>
        <authorList>
            <person name="Jiang Y."/>
        </authorList>
    </citation>
    <scope>NUCLEOTIDE SEQUENCE [LARGE SCALE GENOMIC DNA]</scope>
    <source>
        <strain evidence="16 17">GY-19</strain>
    </source>
</reference>
<organism evidence="16 17">
    <name type="scientific">Dasania phycosphaerae</name>
    <dbReference type="NCBI Taxonomy" id="2950436"/>
    <lineage>
        <taxon>Bacteria</taxon>
        <taxon>Pseudomonadati</taxon>
        <taxon>Pseudomonadota</taxon>
        <taxon>Gammaproteobacteria</taxon>
        <taxon>Cellvibrionales</taxon>
        <taxon>Spongiibacteraceae</taxon>
        <taxon>Dasania</taxon>
    </lineage>
</organism>
<proteinExistence type="inferred from homology"/>
<dbReference type="GO" id="GO:0051083">
    <property type="term" value="P:'de novo' cotranslational protein folding"/>
    <property type="evidence" value="ECO:0007669"/>
    <property type="project" value="TreeGrafter"/>
</dbReference>
<evidence type="ECO:0000256" key="1">
    <source>
        <dbReference type="ARBA" id="ARBA00000971"/>
    </source>
</evidence>
<dbReference type="PANTHER" id="PTHR30560:SF3">
    <property type="entry name" value="TRIGGER FACTOR-LIKE PROTEIN TIG, CHLOROPLASTIC"/>
    <property type="match status" value="1"/>
</dbReference>
<dbReference type="GO" id="GO:0043335">
    <property type="term" value="P:protein unfolding"/>
    <property type="evidence" value="ECO:0007669"/>
    <property type="project" value="TreeGrafter"/>
</dbReference>
<evidence type="ECO:0000256" key="11">
    <source>
        <dbReference type="HAMAP-Rule" id="MF_00303"/>
    </source>
</evidence>
<keyword evidence="9 11" id="KW-0131">Cell cycle</keyword>
<dbReference type="FunFam" id="3.10.50.40:FF:000001">
    <property type="entry name" value="Trigger factor"/>
    <property type="match status" value="1"/>
</dbReference>
<gene>
    <name evidence="11 16" type="primary">tig</name>
    <name evidence="16" type="ORF">O0V09_04070</name>
</gene>
<dbReference type="InterPro" id="IPR046357">
    <property type="entry name" value="PPIase_dom_sf"/>
</dbReference>
<dbReference type="PANTHER" id="PTHR30560">
    <property type="entry name" value="TRIGGER FACTOR CHAPERONE AND PEPTIDYL-PROLYL CIS/TRANS ISOMERASE"/>
    <property type="match status" value="1"/>
</dbReference>
<keyword evidence="17" id="KW-1185">Reference proteome</keyword>
<dbReference type="InterPro" id="IPR008881">
    <property type="entry name" value="Trigger_fac_ribosome-bd_bac"/>
</dbReference>
<dbReference type="GO" id="GO:0051301">
    <property type="term" value="P:cell division"/>
    <property type="evidence" value="ECO:0007669"/>
    <property type="project" value="UniProtKB-KW"/>
</dbReference>
<feature type="region of interest" description="Disordered" evidence="14">
    <location>
        <begin position="419"/>
        <end position="446"/>
    </location>
</feature>
<dbReference type="Pfam" id="PF00254">
    <property type="entry name" value="FKBP_C"/>
    <property type="match status" value="1"/>
</dbReference>
<dbReference type="PIRSF" id="PIRSF003095">
    <property type="entry name" value="Trigger_factor"/>
    <property type="match status" value="1"/>
</dbReference>
<comment type="function">
    <text evidence="11">Involved in protein export. Acts as a chaperone by maintaining the newly synthesized protein in an open conformation. Functions as a peptidyl-prolyl cis-trans isomerase.</text>
</comment>
<dbReference type="SUPFAM" id="SSF109998">
    <property type="entry name" value="Triger factor/SurA peptide-binding domain-like"/>
    <property type="match status" value="1"/>
</dbReference>
<evidence type="ECO:0000256" key="4">
    <source>
        <dbReference type="ARBA" id="ARBA00016902"/>
    </source>
</evidence>
<evidence type="ECO:0000256" key="5">
    <source>
        <dbReference type="ARBA" id="ARBA00022618"/>
    </source>
</evidence>
<evidence type="ECO:0000256" key="14">
    <source>
        <dbReference type="SAM" id="MobiDB-lite"/>
    </source>
</evidence>
<evidence type="ECO:0000313" key="17">
    <source>
        <dbReference type="Proteomes" id="UP001069090"/>
    </source>
</evidence>
<feature type="domain" description="PPIase FKBP-type" evidence="15">
    <location>
        <begin position="161"/>
        <end position="221"/>
    </location>
</feature>
<dbReference type="InterPro" id="IPR005215">
    <property type="entry name" value="Trig_fac"/>
</dbReference>
<comment type="similarity">
    <text evidence="2 11 13">Belongs to the FKBP-type PPIase family. Tig subfamily.</text>
</comment>
<keyword evidence="8 11" id="KW-0413">Isomerase</keyword>
<dbReference type="InterPro" id="IPR036611">
    <property type="entry name" value="Trigger_fac_ribosome-bd_sf"/>
</dbReference>
<dbReference type="AlphaFoldDB" id="A0A9J6RJ13"/>
<dbReference type="GO" id="GO:0015031">
    <property type="term" value="P:protein transport"/>
    <property type="evidence" value="ECO:0007669"/>
    <property type="project" value="UniProtKB-UniRule"/>
</dbReference>
<evidence type="ECO:0000256" key="3">
    <source>
        <dbReference type="ARBA" id="ARBA00013194"/>
    </source>
</evidence>
<dbReference type="InterPro" id="IPR008880">
    <property type="entry name" value="Trigger_fac_C"/>
</dbReference>
<evidence type="ECO:0000256" key="12">
    <source>
        <dbReference type="PROSITE-ProRule" id="PRU00277"/>
    </source>
</evidence>
<dbReference type="SUPFAM" id="SSF102735">
    <property type="entry name" value="Trigger factor ribosome-binding domain"/>
    <property type="match status" value="1"/>
</dbReference>
<dbReference type="EC" id="5.2.1.8" evidence="3 11"/>
<dbReference type="Gene3D" id="1.10.3120.10">
    <property type="entry name" value="Trigger factor, C-terminal domain"/>
    <property type="match status" value="1"/>
</dbReference>
<keyword evidence="7 11" id="KW-0143">Chaperone</keyword>
<dbReference type="EMBL" id="JAPTGG010000002">
    <property type="protein sequence ID" value="MCZ0864361.1"/>
    <property type="molecule type" value="Genomic_DNA"/>
</dbReference>
<dbReference type="InterPro" id="IPR037041">
    <property type="entry name" value="Trigger_fac_C_sf"/>
</dbReference>
<comment type="caution">
    <text evidence="16">The sequence shown here is derived from an EMBL/GenBank/DDBJ whole genome shotgun (WGS) entry which is preliminary data.</text>
</comment>
<evidence type="ECO:0000259" key="15">
    <source>
        <dbReference type="PROSITE" id="PS50059"/>
    </source>
</evidence>
<dbReference type="Gene3D" id="3.30.70.1050">
    <property type="entry name" value="Trigger factor ribosome-binding domain"/>
    <property type="match status" value="1"/>
</dbReference>
<dbReference type="RefSeq" id="WP_258330512.1">
    <property type="nucleotide sequence ID" value="NZ_JAPTGG010000002.1"/>
</dbReference>
<evidence type="ECO:0000256" key="7">
    <source>
        <dbReference type="ARBA" id="ARBA00023186"/>
    </source>
</evidence>
<evidence type="ECO:0000256" key="2">
    <source>
        <dbReference type="ARBA" id="ARBA00005464"/>
    </source>
</evidence>
<evidence type="ECO:0000313" key="16">
    <source>
        <dbReference type="EMBL" id="MCZ0864361.1"/>
    </source>
</evidence>
<dbReference type="GO" id="GO:0005737">
    <property type="term" value="C:cytoplasm"/>
    <property type="evidence" value="ECO:0007669"/>
    <property type="project" value="UniProtKB-SubCell"/>
</dbReference>
<dbReference type="GO" id="GO:0043022">
    <property type="term" value="F:ribosome binding"/>
    <property type="evidence" value="ECO:0007669"/>
    <property type="project" value="TreeGrafter"/>
</dbReference>
<comment type="catalytic activity">
    <reaction evidence="1 11 12">
        <text>[protein]-peptidylproline (omega=180) = [protein]-peptidylproline (omega=0)</text>
        <dbReference type="Rhea" id="RHEA:16237"/>
        <dbReference type="Rhea" id="RHEA-COMP:10747"/>
        <dbReference type="Rhea" id="RHEA-COMP:10748"/>
        <dbReference type="ChEBI" id="CHEBI:83833"/>
        <dbReference type="ChEBI" id="CHEBI:83834"/>
        <dbReference type="EC" id="5.2.1.8"/>
    </reaction>
</comment>
<evidence type="ECO:0000256" key="6">
    <source>
        <dbReference type="ARBA" id="ARBA00023110"/>
    </source>
</evidence>
<keyword evidence="11" id="KW-0963">Cytoplasm</keyword>
<accession>A0A9J6RJ13</accession>
<dbReference type="Proteomes" id="UP001069090">
    <property type="component" value="Unassembled WGS sequence"/>
</dbReference>
<dbReference type="Pfam" id="PF05697">
    <property type="entry name" value="Trigger_N"/>
    <property type="match status" value="1"/>
</dbReference>
<dbReference type="NCBIfam" id="TIGR00115">
    <property type="entry name" value="tig"/>
    <property type="match status" value="1"/>
</dbReference>
<dbReference type="HAMAP" id="MF_00303">
    <property type="entry name" value="Trigger_factor_Tig"/>
    <property type="match status" value="1"/>
</dbReference>
<keyword evidence="5 11" id="KW-0132">Cell division</keyword>
<name>A0A9J6RJ13_9GAMM</name>
<dbReference type="Gene3D" id="3.10.50.40">
    <property type="match status" value="1"/>
</dbReference>
<dbReference type="InterPro" id="IPR001179">
    <property type="entry name" value="PPIase_FKBP_dom"/>
</dbReference>
<dbReference type="PROSITE" id="PS50059">
    <property type="entry name" value="FKBP_PPIASE"/>
    <property type="match status" value="1"/>
</dbReference>
<evidence type="ECO:0000256" key="8">
    <source>
        <dbReference type="ARBA" id="ARBA00023235"/>
    </source>
</evidence>
<evidence type="ECO:0000256" key="9">
    <source>
        <dbReference type="ARBA" id="ARBA00023306"/>
    </source>
</evidence>
<dbReference type="GO" id="GO:0044183">
    <property type="term" value="F:protein folding chaperone"/>
    <property type="evidence" value="ECO:0007669"/>
    <property type="project" value="TreeGrafter"/>
</dbReference>
<evidence type="ECO:0000256" key="10">
    <source>
        <dbReference type="ARBA" id="ARBA00029986"/>
    </source>
</evidence>
<keyword evidence="6 11" id="KW-0697">Rotamase</keyword>
<dbReference type="Pfam" id="PF05698">
    <property type="entry name" value="Trigger_C"/>
    <property type="match status" value="1"/>
</dbReference>
<comment type="domain">
    <text evidence="11">Consists of 3 domains; the N-terminus binds the ribosome, the middle domain has PPIase activity, while the C-terminus has intrinsic chaperone activity on its own.</text>
</comment>
<dbReference type="SUPFAM" id="SSF54534">
    <property type="entry name" value="FKBP-like"/>
    <property type="match status" value="1"/>
</dbReference>
<dbReference type="InterPro" id="IPR027304">
    <property type="entry name" value="Trigger_fact/SurA_dom_sf"/>
</dbReference>
<evidence type="ECO:0000256" key="13">
    <source>
        <dbReference type="RuleBase" id="RU003914"/>
    </source>
</evidence>
<dbReference type="GO" id="GO:0003755">
    <property type="term" value="F:peptidyl-prolyl cis-trans isomerase activity"/>
    <property type="evidence" value="ECO:0007669"/>
    <property type="project" value="UniProtKB-UniRule"/>
</dbReference>